<evidence type="ECO:0000313" key="4">
    <source>
        <dbReference type="EMBL" id="MPR30897.1"/>
    </source>
</evidence>
<feature type="chain" id="PRO_5030135797" evidence="2">
    <location>
        <begin position="24"/>
        <end position="257"/>
    </location>
</feature>
<dbReference type="OrthoDB" id="9814231at2"/>
<name>A0A5N7MVB6_9HYPH</name>
<dbReference type="EMBL" id="VOSK01000478">
    <property type="protein sequence ID" value="MPR30897.1"/>
    <property type="molecule type" value="Genomic_DNA"/>
</dbReference>
<feature type="domain" description="Solute-binding protein family 3/N-terminal" evidence="3">
    <location>
        <begin position="26"/>
        <end position="253"/>
    </location>
</feature>
<evidence type="ECO:0000259" key="3">
    <source>
        <dbReference type="SMART" id="SM00062"/>
    </source>
</evidence>
<protein>
    <submittedName>
        <fullName evidence="4">Transporter substrate-binding domain-containing protein</fullName>
    </submittedName>
</protein>
<dbReference type="Gene3D" id="3.40.190.10">
    <property type="entry name" value="Periplasmic binding protein-like II"/>
    <property type="match status" value="2"/>
</dbReference>
<dbReference type="Proteomes" id="UP000403266">
    <property type="component" value="Unassembled WGS sequence"/>
</dbReference>
<evidence type="ECO:0000256" key="2">
    <source>
        <dbReference type="SAM" id="SignalP"/>
    </source>
</evidence>
<dbReference type="AlphaFoldDB" id="A0A5N7MVB6"/>
<reference evidence="4 5" key="1">
    <citation type="journal article" date="2019" name="Syst. Appl. Microbiol.">
        <title>Microvirga tunisiensis sp. nov., a root nodule symbiotic bacterium isolated from Lupinus micranthus and L. luteus grown in Northern Tunisia.</title>
        <authorList>
            <person name="Msaddak A."/>
            <person name="Rejili M."/>
            <person name="Duran D."/>
            <person name="Mars M."/>
            <person name="Palacios J.M."/>
            <person name="Ruiz-Argueso T."/>
            <person name="Rey L."/>
            <person name="Imperial J."/>
        </authorList>
    </citation>
    <scope>NUCLEOTIDE SEQUENCE [LARGE SCALE GENOMIC DNA]</scope>
    <source>
        <strain evidence="4 5">Lmie10</strain>
    </source>
</reference>
<comment type="caution">
    <text evidence="4">The sequence shown here is derived from an EMBL/GenBank/DDBJ whole genome shotgun (WGS) entry which is preliminary data.</text>
</comment>
<dbReference type="Pfam" id="PF00497">
    <property type="entry name" value="SBP_bac_3"/>
    <property type="match status" value="1"/>
</dbReference>
<dbReference type="SMART" id="SM00062">
    <property type="entry name" value="PBPb"/>
    <property type="match status" value="1"/>
</dbReference>
<dbReference type="SUPFAM" id="SSF53850">
    <property type="entry name" value="Periplasmic binding protein-like II"/>
    <property type="match status" value="1"/>
</dbReference>
<evidence type="ECO:0000256" key="1">
    <source>
        <dbReference type="ARBA" id="ARBA00022729"/>
    </source>
</evidence>
<keyword evidence="1 2" id="KW-0732">Signal</keyword>
<dbReference type="PANTHER" id="PTHR35936">
    <property type="entry name" value="MEMBRANE-BOUND LYTIC MUREIN TRANSGLYCOSYLASE F"/>
    <property type="match status" value="1"/>
</dbReference>
<accession>A0A5N7MVB6</accession>
<gene>
    <name evidence="4" type="ORF">FS320_39660</name>
</gene>
<sequence>MTRALIRMLAFAVGLASGVAAHAEDVLRWGYDSAPFPPWTNKSPSGQWSGFDVDIMNSLCREMKAKCEIVEIAWDGIIPALQANKIDIIWSGMSMTAEREKVIDFSDRYRRGPAAYVAAKDMKLDISAEGFKGKTVGVKKATNFYSYLNHYYGKAADIKLYDTTDDSIADLVAGRIDVDMGDILELTRFLKSEAGQAFEIKGVTPVDPLLGRGAGAGIRKGDTALKERINTALATIRKSGEYTAIAKKYFEHDPYGE</sequence>
<proteinExistence type="predicted"/>
<dbReference type="InterPro" id="IPR001638">
    <property type="entry name" value="Solute-binding_3/MltF_N"/>
</dbReference>
<keyword evidence="5" id="KW-1185">Reference proteome</keyword>
<evidence type="ECO:0000313" key="5">
    <source>
        <dbReference type="Proteomes" id="UP000403266"/>
    </source>
</evidence>
<organism evidence="4 5">
    <name type="scientific">Microvirga tunisiensis</name>
    <dbReference type="NCBI Taxonomy" id="2108360"/>
    <lineage>
        <taxon>Bacteria</taxon>
        <taxon>Pseudomonadati</taxon>
        <taxon>Pseudomonadota</taxon>
        <taxon>Alphaproteobacteria</taxon>
        <taxon>Hyphomicrobiales</taxon>
        <taxon>Methylobacteriaceae</taxon>
        <taxon>Microvirga</taxon>
    </lineage>
</organism>
<dbReference type="PANTHER" id="PTHR35936:SF17">
    <property type="entry name" value="ARGININE-BINDING EXTRACELLULAR PROTEIN ARTP"/>
    <property type="match status" value="1"/>
</dbReference>
<feature type="signal peptide" evidence="2">
    <location>
        <begin position="1"/>
        <end position="23"/>
    </location>
</feature>